<dbReference type="PANTHER" id="PTHR11183">
    <property type="entry name" value="GLYCOGENIN SUBFAMILY MEMBER"/>
    <property type="match status" value="1"/>
</dbReference>
<dbReference type="EC" id="2.4.1.186" evidence="10"/>
<feature type="compositionally biased region" description="Polar residues" evidence="14">
    <location>
        <begin position="1582"/>
        <end position="1591"/>
    </location>
</feature>
<evidence type="ECO:0000256" key="7">
    <source>
        <dbReference type="ARBA" id="ARBA00023180"/>
    </source>
</evidence>
<dbReference type="InterPro" id="IPR029044">
    <property type="entry name" value="Nucleotide-diphossugar_trans"/>
</dbReference>
<evidence type="ECO:0000256" key="10">
    <source>
        <dbReference type="ARBA" id="ARBA00038934"/>
    </source>
</evidence>
<keyword evidence="15" id="KW-0812">Transmembrane</keyword>
<organism evidence="17 18">
    <name type="scientific">Aspergillus flavus (strain ATCC 200026 / FGSC A1120 / IAM 13836 / NRRL 3357 / JCM 12722 / SRRC 167)</name>
    <dbReference type="NCBI Taxonomy" id="332952"/>
    <lineage>
        <taxon>Eukaryota</taxon>
        <taxon>Fungi</taxon>
        <taxon>Dikarya</taxon>
        <taxon>Ascomycota</taxon>
        <taxon>Pezizomycotina</taxon>
        <taxon>Eurotiomycetes</taxon>
        <taxon>Eurotiomycetidae</taxon>
        <taxon>Eurotiales</taxon>
        <taxon>Aspergillaceae</taxon>
        <taxon>Aspergillus</taxon>
        <taxon>Aspergillus subgen. Circumdati</taxon>
    </lineage>
</organism>
<dbReference type="Gene3D" id="3.90.550.10">
    <property type="entry name" value="Spore Coat Polysaccharide Biosynthesis Protein SpsA, Chain A"/>
    <property type="match status" value="1"/>
</dbReference>
<keyword evidence="15" id="KW-0472">Membrane</keyword>
<dbReference type="EMBL" id="CP044619">
    <property type="protein sequence ID" value="QRD88986.1"/>
    <property type="molecule type" value="Genomic_DNA"/>
</dbReference>
<dbReference type="Gene3D" id="3.40.50.1820">
    <property type="entry name" value="alpha/beta hydrolase"/>
    <property type="match status" value="1"/>
</dbReference>
<keyword evidence="8" id="KW-0464">Manganese</keyword>
<dbReference type="InterPro" id="IPR050587">
    <property type="entry name" value="GNT1/Glycosyltrans_8"/>
</dbReference>
<reference evidence="18" key="1">
    <citation type="journal article" date="2021" name="G3 (Bethesda)">
        <title>Chromosome assembled and annotated genome sequence of Aspergillus flavus NRRL 3357.</title>
        <authorList>
            <person name="Skerker J.M."/>
            <person name="Pianalto K.M."/>
            <person name="Mondo S.J."/>
            <person name="Yang K."/>
            <person name="Arkin A.P."/>
            <person name="Keller N.P."/>
            <person name="Grigoriev I.V."/>
            <person name="Louise Glass N.L."/>
        </authorList>
    </citation>
    <scope>NUCLEOTIDE SEQUENCE [LARGE SCALE GENOMIC DNA]</scope>
    <source>
        <strain evidence="18">ATCC 200026 / FGSC A1120 / IAM 13836 / NRRL 3357 / JCM 12722 / SRRC 167</strain>
    </source>
</reference>
<keyword evidence="15" id="KW-1133">Transmembrane helix</keyword>
<keyword evidence="18" id="KW-1185">Reference proteome</keyword>
<dbReference type="OMA" id="TIPRNQW"/>
<evidence type="ECO:0000256" key="3">
    <source>
        <dbReference type="ARBA" id="ARBA00022490"/>
    </source>
</evidence>
<evidence type="ECO:0000259" key="16">
    <source>
        <dbReference type="SMART" id="SM00672"/>
    </source>
</evidence>
<keyword evidence="5" id="KW-0479">Metal-binding</keyword>
<comment type="catalytic activity">
    <reaction evidence="11">
        <text>[1,4-alpha-D-glucosyl](n)-L-tyrosyl-[glycogenin] + UDP-alpha-D-glucose = [1,4-alpha-D-glucosyl](n+1)-L-tyrosyl-[glycogenin] + UDP + H(+)</text>
        <dbReference type="Rhea" id="RHEA:56560"/>
        <dbReference type="Rhea" id="RHEA-COMP:14606"/>
        <dbReference type="Rhea" id="RHEA-COMP:14607"/>
        <dbReference type="ChEBI" id="CHEBI:15378"/>
        <dbReference type="ChEBI" id="CHEBI:58223"/>
        <dbReference type="ChEBI" id="CHEBI:58885"/>
        <dbReference type="ChEBI" id="CHEBI:140574"/>
        <dbReference type="EC" id="2.4.1.186"/>
    </reaction>
</comment>
<comment type="cofactor">
    <cofactor evidence="1">
        <name>Mn(2+)</name>
        <dbReference type="ChEBI" id="CHEBI:29035"/>
    </cofactor>
</comment>
<comment type="catalytic activity">
    <reaction evidence="12">
        <text>L-tyrosyl-[glycogenin] + UDP-alpha-D-glucose = alpha-D-glucosyl-L-tyrosyl-[glycogenin] + UDP + H(+)</text>
        <dbReference type="Rhea" id="RHEA:23360"/>
        <dbReference type="Rhea" id="RHEA-COMP:14604"/>
        <dbReference type="Rhea" id="RHEA-COMP:14605"/>
        <dbReference type="ChEBI" id="CHEBI:15378"/>
        <dbReference type="ChEBI" id="CHEBI:46858"/>
        <dbReference type="ChEBI" id="CHEBI:58223"/>
        <dbReference type="ChEBI" id="CHEBI:58885"/>
        <dbReference type="ChEBI" id="CHEBI:140573"/>
        <dbReference type="EC" id="2.4.1.186"/>
    </reaction>
</comment>
<dbReference type="VEuPathDB" id="FungiDB:AFLA_010971"/>
<dbReference type="Pfam" id="PF00561">
    <property type="entry name" value="Abhydrolase_1"/>
    <property type="match status" value="1"/>
</dbReference>
<dbReference type="SUPFAM" id="SSF53448">
    <property type="entry name" value="Nucleotide-diphospho-sugar transferases"/>
    <property type="match status" value="1"/>
</dbReference>
<comment type="subcellular location">
    <subcellularLocation>
        <location evidence="2">Cytoplasm</location>
    </subcellularLocation>
</comment>
<dbReference type="VEuPathDB" id="FungiDB:AFLA_010973"/>
<feature type="compositionally biased region" description="Polar residues" evidence="14">
    <location>
        <begin position="1623"/>
        <end position="1634"/>
    </location>
</feature>
<dbReference type="GO" id="GO:0005737">
    <property type="term" value="C:cytoplasm"/>
    <property type="evidence" value="ECO:0007669"/>
    <property type="project" value="UniProtKB-SubCell"/>
</dbReference>
<evidence type="ECO:0000313" key="18">
    <source>
        <dbReference type="Proteomes" id="UP000596276"/>
    </source>
</evidence>
<dbReference type="VEuPathDB" id="FungiDB:F9C07_11082"/>
<feature type="region of interest" description="Disordered" evidence="14">
    <location>
        <begin position="1212"/>
        <end position="1243"/>
    </location>
</feature>
<evidence type="ECO:0000256" key="4">
    <source>
        <dbReference type="ARBA" id="ARBA00022679"/>
    </source>
</evidence>
<dbReference type="CDD" id="cd02537">
    <property type="entry name" value="GT8_Glycogenin"/>
    <property type="match status" value="1"/>
</dbReference>
<keyword evidence="7" id="KW-0325">Glycoprotein</keyword>
<dbReference type="InterPro" id="IPR029058">
    <property type="entry name" value="AB_hydrolase_fold"/>
</dbReference>
<evidence type="ECO:0000256" key="13">
    <source>
        <dbReference type="ARBA" id="ARBA00057883"/>
    </source>
</evidence>
<accession>A0A7U2MSA8</accession>
<comment type="similarity">
    <text evidence="9">Belongs to the glycosyltransferase 8 family. Glycogenin subfamily.</text>
</comment>
<dbReference type="GO" id="GO:0008466">
    <property type="term" value="F:glycogenin glucosyltransferase activity"/>
    <property type="evidence" value="ECO:0007669"/>
    <property type="project" value="UniProtKB-EC"/>
</dbReference>
<feature type="region of interest" description="Disordered" evidence="14">
    <location>
        <begin position="1387"/>
        <end position="1439"/>
    </location>
</feature>
<dbReference type="FunFam" id="3.90.550.10:FF:000092">
    <property type="entry name" value="Glycogenin 2"/>
    <property type="match status" value="1"/>
</dbReference>
<dbReference type="SMART" id="SM00672">
    <property type="entry name" value="CAP10"/>
    <property type="match status" value="1"/>
</dbReference>
<dbReference type="InterPro" id="IPR006598">
    <property type="entry name" value="CAP10"/>
</dbReference>
<dbReference type="Pfam" id="PF01501">
    <property type="entry name" value="Glyco_transf_8"/>
    <property type="match status" value="1"/>
</dbReference>
<evidence type="ECO:0000256" key="6">
    <source>
        <dbReference type="ARBA" id="ARBA00023056"/>
    </source>
</evidence>
<keyword evidence="4" id="KW-0808">Transferase</keyword>
<evidence type="ECO:0000256" key="15">
    <source>
        <dbReference type="SAM" id="Phobius"/>
    </source>
</evidence>
<feature type="region of interest" description="Disordered" evidence="14">
    <location>
        <begin position="1497"/>
        <end position="1550"/>
    </location>
</feature>
<evidence type="ECO:0000256" key="5">
    <source>
        <dbReference type="ARBA" id="ARBA00022723"/>
    </source>
</evidence>
<evidence type="ECO:0000256" key="8">
    <source>
        <dbReference type="ARBA" id="ARBA00023211"/>
    </source>
</evidence>
<evidence type="ECO:0000256" key="9">
    <source>
        <dbReference type="ARBA" id="ARBA00038162"/>
    </source>
</evidence>
<evidence type="ECO:0000313" key="17">
    <source>
        <dbReference type="EMBL" id="QRD88986.1"/>
    </source>
</evidence>
<feature type="compositionally biased region" description="Pro residues" evidence="14">
    <location>
        <begin position="1610"/>
        <end position="1622"/>
    </location>
</feature>
<name>A0A7U2MSA8_ASPFN</name>
<feature type="compositionally biased region" description="Polar residues" evidence="14">
    <location>
        <begin position="1525"/>
        <end position="1536"/>
    </location>
</feature>
<evidence type="ECO:0000256" key="2">
    <source>
        <dbReference type="ARBA" id="ARBA00004496"/>
    </source>
</evidence>
<dbReference type="InterPro" id="IPR002495">
    <property type="entry name" value="Glyco_trans_8"/>
</dbReference>
<evidence type="ECO:0000256" key="12">
    <source>
        <dbReference type="ARBA" id="ARBA00052293"/>
    </source>
</evidence>
<feature type="compositionally biased region" description="Low complexity" evidence="14">
    <location>
        <begin position="1508"/>
        <end position="1520"/>
    </location>
</feature>
<gene>
    <name evidence="17" type="ORF">F9C07_11082</name>
</gene>
<proteinExistence type="inferred from homology"/>
<feature type="region of interest" description="Disordered" evidence="14">
    <location>
        <begin position="1582"/>
        <end position="1640"/>
    </location>
</feature>
<evidence type="ECO:0000256" key="11">
    <source>
        <dbReference type="ARBA" id="ARBA00050886"/>
    </source>
</evidence>
<keyword evidence="3" id="KW-0963">Cytoplasm</keyword>
<feature type="domain" description="Glycosyl transferase CAP10" evidence="16">
    <location>
        <begin position="343"/>
        <end position="617"/>
    </location>
</feature>
<comment type="function">
    <text evidence="13">Self-glucosylating initiator of glycogen synthesis. It catalyzes the formation of a short alpha (1,4)-glucosyl chain covalently attached via a glucose 1-O-tyrosyl linkage to internal tyrosine residues and these chains act as primers for the elongation reaction catalyzed by glycogen synthase.</text>
</comment>
<dbReference type="GO" id="GO:0005978">
    <property type="term" value="P:glycogen biosynthetic process"/>
    <property type="evidence" value="ECO:0007669"/>
    <property type="project" value="UniProtKB-KW"/>
</dbReference>
<protein>
    <recommendedName>
        <fullName evidence="10">glycogenin glucosyltransferase</fullName>
        <ecNumber evidence="10">2.4.1.186</ecNumber>
    </recommendedName>
</protein>
<evidence type="ECO:0000256" key="14">
    <source>
        <dbReference type="SAM" id="MobiDB-lite"/>
    </source>
</evidence>
<dbReference type="GO" id="GO:0046872">
    <property type="term" value="F:metal ion binding"/>
    <property type="evidence" value="ECO:0007669"/>
    <property type="project" value="UniProtKB-KW"/>
</dbReference>
<sequence>MQALTMSLVHKNRVHAFSSFSIMHRDSPPGGRMRRQRLVVSLATVVFVCISLILLRDTTVPRSSNGLNAPFEANPLPSSYPPSPSVAVPNPIEPSKGRQALHPQNVHPMSSLIKDAEQEFSHLQSRQSKTLADAVKEYRRRYNMHPPPHFDKWFQFAQAKGVQLIDEYDTIYHSLLPFWSLEPKTIRERAREALGYDNSVIGVLIRDGKVTHTEGGREGYEWQQDATVDMMQSFIRYLPDMDLVFNTHDEPRVIVPSDDLQRLVNFAKDHVIPKAFHDQPLVNKWSDKPADLNKGDRVDEVRTTRFNRFAHQPTWTSSRASCPLDTPARSLNESEPDNLEAYAYGDLGFIYNTTAFSDICNTPSLRYKYGFFDRANAFDVVRDLFPVFSQSKISSFQDILYPSPWYWADKVPYEEGKDHSWDAKADKLYWRGSTTGGFARAGGWRRQHRQRFVSNINTQSTAKVLSKNGNDQWELNEVNFDPYRDQFDVKFTYIGQCDPNDCAAQQEYFVVGEPAGQQDAWAFKYLVDIDGNAFSGRYYAFLRSHSLVFKIAVFREWHDEWLKPWVHYVPLSLTGDEYVETTRYFISEEEARDRFWNLSKTWSGLSHHYIILRNGFKFHYVSNDPPEGPAADKPLIIFIHGFPDSWAVWRHLLKSKALQEAATLVAVDLPGYGGTDSLEEYSSTNVLESLAGFIIAIRAKYGIDTDAGIRQRRTVIVSHDWGCVLSMRLAAEAPQLADRFILSNGPLVSMVASNIRRSLSSSLKMFKTALRSPIKSRSTLYKAIKSLKPVARQLLLSGYIFVMQLPMPFVVYLGTGGNYSFLKLAHKGSYGNSPFSLEDAAECMASSLGPSVEECRTQTYDGEGYPASVVKERALGNFQHMARYYREKAATSRWQKSIETIADLHSISGGNELHRASSGAGLFDDGLTGVLKAHSTIIWGKADIALDPQICLNGFSDYLVRNSQVVELPRSGHFTPLERESCAALTRAVEWAAGGEKEDIGAAIQRDYPDAVVTSVYDELIPVHSTSNHTPANLWLMERPDLISTFTKIELWKQTQFERIVYIDCDVVAVRAPDELLSLDVDFAAAPDVGWPDIFNSGVMVLRPNLQDYFALKALAERGISFDGADQGLLNMHFRNWHRLSFTYNCTPSANYQYIPAYKHFQSTINLVHFIGAQKPWNMSRQVSPAESSYNQLLGRWWAIYDRHYHPVTTIPRNQWDDAPVTPQRNLQSQREDSEPVPLPVQSFYSTPQNLIPEVAYERPLEMHTEVPFEHPPVTQTLPKSDETSAYAPPQAQPYQEVKNAPGPVETPVEAVQPIQKEHHDNKRVQVPVLSVVPQYVRGEEHVSAYIKPHFDGAPISFHVEQPPTTQVNIPIASSALPDTVHSQVYQQPDEPMPEMGEHPQHPQHSHKPPPSPEPQTFEPPRTQWDPAREPPPLNTKPEGIALESKTYTMSEDNGLFKPPPFYPEAPKNMYYEVPSTKPEPEKLSQIFPWENQAPKPTRVFVNDDQGSVSLPSSMLSPVSPKEPPTSSVEYTASWTTEKRSESWDSYSRSNAWDDVPEIQRYIQSIAPPRRAKVQVIGGWGSSANQQTAGAESSMRLTDFPSEQERPSLPVTPAPIRRPPPSSNVLGERSTSGQLPIAEGVPNQEEWVGVTADVTRQYVSRNFSGIILKF</sequence>
<dbReference type="InterPro" id="IPR000073">
    <property type="entry name" value="AB_hydrolase_1"/>
</dbReference>
<evidence type="ECO:0000256" key="1">
    <source>
        <dbReference type="ARBA" id="ARBA00001936"/>
    </source>
</evidence>
<keyword evidence="6" id="KW-0320">Glycogen biosynthesis</keyword>
<feature type="transmembrane region" description="Helical" evidence="15">
    <location>
        <begin position="38"/>
        <end position="55"/>
    </location>
</feature>
<dbReference type="Proteomes" id="UP000596276">
    <property type="component" value="Chromosome 1"/>
</dbReference>
<dbReference type="SUPFAM" id="SSF53474">
    <property type="entry name" value="alpha/beta-Hydrolases"/>
    <property type="match status" value="1"/>
</dbReference>